<keyword evidence="7 14" id="KW-0067">ATP-binding</keyword>
<evidence type="ECO:0000259" key="16">
    <source>
        <dbReference type="PROSITE" id="PS51217"/>
    </source>
</evidence>
<dbReference type="EC" id="5.6.2.4" evidence="12"/>
<evidence type="ECO:0000256" key="9">
    <source>
        <dbReference type="ARBA" id="ARBA00023204"/>
    </source>
</evidence>
<evidence type="ECO:0000256" key="14">
    <source>
        <dbReference type="PROSITE-ProRule" id="PRU00560"/>
    </source>
</evidence>
<dbReference type="SUPFAM" id="SSF52540">
    <property type="entry name" value="P-loop containing nucleoside triphosphate hydrolases"/>
    <property type="match status" value="1"/>
</dbReference>
<keyword evidence="5 14" id="KW-0347">Helicase</keyword>
<evidence type="ECO:0000256" key="3">
    <source>
        <dbReference type="ARBA" id="ARBA00022763"/>
    </source>
</evidence>
<comment type="caution">
    <text evidence="17">The sequence shown here is derived from an EMBL/GenBank/DDBJ whole genome shotgun (WGS) entry which is preliminary data.</text>
</comment>
<keyword evidence="8" id="KW-0238">DNA-binding</keyword>
<dbReference type="Gene3D" id="3.40.50.300">
    <property type="entry name" value="P-loop containing nucleotide triphosphate hydrolases"/>
    <property type="match status" value="4"/>
</dbReference>
<evidence type="ECO:0000256" key="5">
    <source>
        <dbReference type="ARBA" id="ARBA00022806"/>
    </source>
</evidence>
<keyword evidence="3" id="KW-0227">DNA damage</keyword>
<dbReference type="RefSeq" id="WP_272650210.1">
    <property type="nucleotide sequence ID" value="NZ_JAZDDG010000002.1"/>
</dbReference>
<sequence>MVQESPFKIFNASAGSGKTYALSKAYLKIVLSSPNNFKRILAITFTNKAVNEMKYRILESLFTFGKIDSLEKAPSLFIELMDDLRLSRDSLRELSKLRLKEILHNYAFFDISTIDKFTHRIIRTFARDLKIPQNFEVVLDMDMLLIEAVSRVLSKAGEDQELTEILMDFAMEKIDDDKSWDIGFDLLKIGKLLLDENNTSHIQSFGEKKLSDFRALQNHLRSLKKDTEKNAFHIAKETISYIESMGVAMEHFPRQTLPNHFKKVLEGQLKPSLLYNNKLEENLLEGKVLKAKMEPPTEDFCNNLLQRYLDLKEIIYKRSYLLNIYNNLVPLTLLNTINEELKQIQLEKDQLSISEFNSIISKEIKNQPAPFIYERLGEKYRHYFIDEFQDTSEMQWNNLIPLIANALEGADAQGRTGSLFLVGDAKQAIYRWRGGKAEQFLNLATQNSNPFSVSSEAYMLPRNYRSYDEIIKFNNSFFQSISPLLENSLYRSFFEEGNKQETNNKNGGYVKLSFLEEEEDYIYAEKVVEAIKQSLDNGFDYSDICIIVRKRKHAVILTDFLMKDSIPVISSDSLLLSSSPKVQFLVSLVHYILVQDNKENNYKLLEYLSGAIKNKHDFIHQHLNNPGSLLSDHYHFNVEKHKGQSLLDTMEYAIKTFDLAPLTDAHLMSFMDFVFEIEQNHGTDLQSFLTHWEIKAGKLSISTPENTSAIQIMTIHKSKGLEFPVVIFPYANTKVFEEIDPKLWVSVDSKSFLGFQELLISKKQEVLNYGSIEAALYEEEHQQLQLDAYNLLYVVLTRAINALYIISYQDLKRDGIFKTDYYSGLFMHYLSQQGMWQQDKMEYDFGTVPKQLRVNDVNDSEISIPYIYTHKDRKAFKIHTKAGMLWDTEREAAIQQGNIIHHILGNIDHEEDLEVALESARKKGLLGPANYNTVRDILYKVINHSNLKGFFTKDNLILNEKELLLSNGEVLRPDRVVINKGQVHIIDYKTGKKSPKYKEQIEAYANAYRDMGYEVKNKIIAYINEDIIIEFT</sequence>
<evidence type="ECO:0000256" key="11">
    <source>
        <dbReference type="ARBA" id="ARBA00034617"/>
    </source>
</evidence>
<evidence type="ECO:0000313" key="17">
    <source>
        <dbReference type="EMBL" id="MEE1975384.1"/>
    </source>
</evidence>
<keyword evidence="18" id="KW-1185">Reference proteome</keyword>
<comment type="catalytic activity">
    <reaction evidence="11">
        <text>Couples ATP hydrolysis with the unwinding of duplex DNA by translocating in the 3'-5' direction.</text>
        <dbReference type="EC" id="5.6.2.4"/>
    </reaction>
</comment>
<dbReference type="EMBL" id="JAZDDG010000002">
    <property type="protein sequence ID" value="MEE1975384.1"/>
    <property type="molecule type" value="Genomic_DNA"/>
</dbReference>
<protein>
    <recommendedName>
        <fullName evidence="12">DNA 3'-5' helicase</fullName>
        <ecNumber evidence="12">5.6.2.4</ecNumber>
    </recommendedName>
</protein>
<evidence type="ECO:0000256" key="13">
    <source>
        <dbReference type="ARBA" id="ARBA00048988"/>
    </source>
</evidence>
<dbReference type="PANTHER" id="PTHR11070:SF67">
    <property type="entry name" value="DNA 3'-5' HELICASE"/>
    <property type="match status" value="1"/>
</dbReference>
<evidence type="ECO:0000256" key="6">
    <source>
        <dbReference type="ARBA" id="ARBA00022839"/>
    </source>
</evidence>
<proteinExistence type="predicted"/>
<organism evidence="17 18">
    <name type="scientific">Maribacter cobaltidurans</name>
    <dbReference type="NCBI Taxonomy" id="1178778"/>
    <lineage>
        <taxon>Bacteria</taxon>
        <taxon>Pseudomonadati</taxon>
        <taxon>Bacteroidota</taxon>
        <taxon>Flavobacteriia</taxon>
        <taxon>Flavobacteriales</taxon>
        <taxon>Flavobacteriaceae</taxon>
        <taxon>Maribacter</taxon>
    </lineage>
</organism>
<dbReference type="InterPro" id="IPR014016">
    <property type="entry name" value="UvrD-like_ATP-bd"/>
</dbReference>
<dbReference type="PROSITE" id="PS51217">
    <property type="entry name" value="UVRD_HELICASE_CTER"/>
    <property type="match status" value="1"/>
</dbReference>
<evidence type="ECO:0000256" key="12">
    <source>
        <dbReference type="ARBA" id="ARBA00034808"/>
    </source>
</evidence>
<dbReference type="InterPro" id="IPR011604">
    <property type="entry name" value="PDDEXK-like_dom_sf"/>
</dbReference>
<evidence type="ECO:0000256" key="1">
    <source>
        <dbReference type="ARBA" id="ARBA00022722"/>
    </source>
</evidence>
<feature type="domain" description="UvrD-like helicase ATP-binding" evidence="15">
    <location>
        <begin position="1"/>
        <end position="467"/>
    </location>
</feature>
<keyword evidence="9" id="KW-0234">DNA repair</keyword>
<evidence type="ECO:0000256" key="4">
    <source>
        <dbReference type="ARBA" id="ARBA00022801"/>
    </source>
</evidence>
<keyword evidence="4 14" id="KW-0378">Hydrolase</keyword>
<feature type="binding site" evidence="14">
    <location>
        <begin position="12"/>
        <end position="19"/>
    </location>
    <ligand>
        <name>ATP</name>
        <dbReference type="ChEBI" id="CHEBI:30616"/>
    </ligand>
</feature>
<dbReference type="Pfam" id="PF13361">
    <property type="entry name" value="UvrD_C"/>
    <property type="match status" value="2"/>
</dbReference>
<gene>
    <name evidence="17" type="ORF">V1I91_04855</name>
</gene>
<evidence type="ECO:0000256" key="8">
    <source>
        <dbReference type="ARBA" id="ARBA00023125"/>
    </source>
</evidence>
<keyword evidence="1" id="KW-0540">Nuclease</keyword>
<dbReference type="PROSITE" id="PS51198">
    <property type="entry name" value="UVRD_HELICASE_ATP_BIND"/>
    <property type="match status" value="1"/>
</dbReference>
<accession>A0ABU7IQZ0</accession>
<comment type="catalytic activity">
    <reaction evidence="13">
        <text>ATP + H2O = ADP + phosphate + H(+)</text>
        <dbReference type="Rhea" id="RHEA:13065"/>
        <dbReference type="ChEBI" id="CHEBI:15377"/>
        <dbReference type="ChEBI" id="CHEBI:15378"/>
        <dbReference type="ChEBI" id="CHEBI:30616"/>
        <dbReference type="ChEBI" id="CHEBI:43474"/>
        <dbReference type="ChEBI" id="CHEBI:456216"/>
        <dbReference type="EC" id="5.6.2.4"/>
    </reaction>
</comment>
<dbReference type="InterPro" id="IPR027417">
    <property type="entry name" value="P-loop_NTPase"/>
</dbReference>
<dbReference type="PANTHER" id="PTHR11070">
    <property type="entry name" value="UVRD / RECB / PCRA DNA HELICASE FAMILY MEMBER"/>
    <property type="match status" value="1"/>
</dbReference>
<keyword evidence="6" id="KW-0269">Exonuclease</keyword>
<dbReference type="InterPro" id="IPR014017">
    <property type="entry name" value="DNA_helicase_UvrD-like_C"/>
</dbReference>
<evidence type="ECO:0000313" key="18">
    <source>
        <dbReference type="Proteomes" id="UP001356308"/>
    </source>
</evidence>
<dbReference type="Proteomes" id="UP001356308">
    <property type="component" value="Unassembled WGS sequence"/>
</dbReference>
<feature type="domain" description="UvrD-like helicase C-terminal" evidence="16">
    <location>
        <begin position="468"/>
        <end position="720"/>
    </location>
</feature>
<dbReference type="Pfam" id="PF00580">
    <property type="entry name" value="UvrD-helicase"/>
    <property type="match status" value="1"/>
</dbReference>
<name>A0ABU7IQZ0_9FLAO</name>
<reference evidence="17 18" key="1">
    <citation type="submission" date="2024-01" db="EMBL/GenBank/DDBJ databases">
        <title>Maribacter spp. originated from different algae showed divergent polysaccharides utilization ability.</title>
        <authorList>
            <person name="Wang H."/>
            <person name="Wu Y."/>
        </authorList>
    </citation>
    <scope>NUCLEOTIDE SEQUENCE [LARGE SCALE GENOMIC DNA]</scope>
    <source>
        <strain evidence="17 18">PR1</strain>
    </source>
</reference>
<keyword evidence="10" id="KW-0413">Isomerase</keyword>
<evidence type="ECO:0000256" key="2">
    <source>
        <dbReference type="ARBA" id="ARBA00022741"/>
    </source>
</evidence>
<keyword evidence="2 14" id="KW-0547">Nucleotide-binding</keyword>
<dbReference type="Gene3D" id="3.90.320.10">
    <property type="match status" value="1"/>
</dbReference>
<evidence type="ECO:0000256" key="7">
    <source>
        <dbReference type="ARBA" id="ARBA00022840"/>
    </source>
</evidence>
<evidence type="ECO:0000256" key="10">
    <source>
        <dbReference type="ARBA" id="ARBA00023235"/>
    </source>
</evidence>
<dbReference type="InterPro" id="IPR000212">
    <property type="entry name" value="DNA_helicase_UvrD/REP"/>
</dbReference>
<evidence type="ECO:0000259" key="15">
    <source>
        <dbReference type="PROSITE" id="PS51198"/>
    </source>
</evidence>